<name>A0A285RX81_9BACL</name>
<organism evidence="2 3">
    <name type="scientific">Ureibacillus xyleni</name>
    <dbReference type="NCBI Taxonomy" id="614648"/>
    <lineage>
        <taxon>Bacteria</taxon>
        <taxon>Bacillati</taxon>
        <taxon>Bacillota</taxon>
        <taxon>Bacilli</taxon>
        <taxon>Bacillales</taxon>
        <taxon>Caryophanaceae</taxon>
        <taxon>Ureibacillus</taxon>
    </lineage>
</organism>
<protein>
    <submittedName>
        <fullName evidence="2">Uncharacterized protein</fullName>
    </submittedName>
</protein>
<evidence type="ECO:0000313" key="2">
    <source>
        <dbReference type="EMBL" id="SOB99097.1"/>
    </source>
</evidence>
<keyword evidence="1" id="KW-0812">Transmembrane</keyword>
<sequence>MGTFGIIGFIFGIIAYTTALNNAKKVKELESRINDLENKK</sequence>
<proteinExistence type="predicted"/>
<keyword evidence="1" id="KW-0472">Membrane</keyword>
<dbReference type="Proteomes" id="UP000219636">
    <property type="component" value="Unassembled WGS sequence"/>
</dbReference>
<accession>A0A285RX81</accession>
<dbReference type="RefSeq" id="WP_272914307.1">
    <property type="nucleotide sequence ID" value="NZ_OBMQ01000002.1"/>
</dbReference>
<dbReference type="AlphaFoldDB" id="A0A285RX81"/>
<dbReference type="EMBL" id="OBMQ01000002">
    <property type="protein sequence ID" value="SOB99097.1"/>
    <property type="molecule type" value="Genomic_DNA"/>
</dbReference>
<keyword evidence="3" id="KW-1185">Reference proteome</keyword>
<evidence type="ECO:0000313" key="3">
    <source>
        <dbReference type="Proteomes" id="UP000219636"/>
    </source>
</evidence>
<gene>
    <name evidence="2" type="ORF">SAMN05880501_102149</name>
</gene>
<keyword evidence="1" id="KW-1133">Transmembrane helix</keyword>
<feature type="transmembrane region" description="Helical" evidence="1">
    <location>
        <begin position="6"/>
        <end position="23"/>
    </location>
</feature>
<evidence type="ECO:0000256" key="1">
    <source>
        <dbReference type="SAM" id="Phobius"/>
    </source>
</evidence>
<reference evidence="3" key="1">
    <citation type="submission" date="2017-08" db="EMBL/GenBank/DDBJ databases">
        <authorList>
            <person name="Varghese N."/>
            <person name="Submissions S."/>
        </authorList>
    </citation>
    <scope>NUCLEOTIDE SEQUENCE [LARGE SCALE GENOMIC DNA]</scope>
    <source>
        <strain evidence="3">JC22</strain>
    </source>
</reference>